<dbReference type="SUPFAM" id="SSF46785">
    <property type="entry name" value="Winged helix' DNA-binding domain"/>
    <property type="match status" value="1"/>
</dbReference>
<dbReference type="Gene3D" id="1.10.10.10">
    <property type="entry name" value="Winged helix-like DNA-binding domain superfamily/Winged helix DNA-binding domain"/>
    <property type="match status" value="1"/>
</dbReference>
<evidence type="ECO:0000259" key="5">
    <source>
        <dbReference type="Pfam" id="PF00891"/>
    </source>
</evidence>
<proteinExistence type="predicted"/>
<dbReference type="GO" id="GO:0032259">
    <property type="term" value="P:methylation"/>
    <property type="evidence" value="ECO:0007669"/>
    <property type="project" value="UniProtKB-KW"/>
</dbReference>
<reference evidence="7" key="1">
    <citation type="submission" date="2022-11" db="EMBL/GenBank/DDBJ databases">
        <authorList>
            <person name="Petersen C."/>
        </authorList>
    </citation>
    <scope>NUCLEOTIDE SEQUENCE</scope>
    <source>
        <strain evidence="7">IBT 30761</strain>
    </source>
</reference>
<sequence length="376" mass="42104">MTIPDINEGRFLSNETGRLQMQGALRSAAEATETSHDLMLRFFNMQLELTVVRIGCDLGLFRILAASDEPLSVNALAEQTRAAPSLLRRLLRYLASTREVTETSKDHFKANPATKSLANPVIQDCIYYIFNIGGPVYQALPETLKANGYTDTGKTLAWNNGFNTELPFFPWAKQHPDHLKWFQSLMSVPREGDWLDVFSIPSLASNISPDQALFVDVGGNIGHQSARLRARYPDLPGRIIVQDLPETIAVAPPVGGVELMAHNFFEPQPIIGAKAYYLRTVLHDWDDEKSLEILGQLVPAMNAESVILIDDMALPDTEVHWWSACLDLHMLAMLGAHERTESQWRSLLDRAGLSLVEIRPYHPMMRHSVIVAQLPQ</sequence>
<keyword evidence="2" id="KW-0808">Transferase</keyword>
<evidence type="ECO:0000313" key="7">
    <source>
        <dbReference type="EMBL" id="KAJ5089205.1"/>
    </source>
</evidence>
<dbReference type="GeneID" id="81359360"/>
<evidence type="ECO:0000256" key="2">
    <source>
        <dbReference type="ARBA" id="ARBA00022679"/>
    </source>
</evidence>
<protein>
    <submittedName>
        <fullName evidence="7">OmtB</fullName>
    </submittedName>
</protein>
<dbReference type="Proteomes" id="UP001149074">
    <property type="component" value="Unassembled WGS sequence"/>
</dbReference>
<feature type="active site" description="Proton acceptor" evidence="4">
    <location>
        <position position="283"/>
    </location>
</feature>
<name>A0A9W9K1C6_9EURO</name>
<dbReference type="InterPro" id="IPR001077">
    <property type="entry name" value="COMT_C"/>
</dbReference>
<keyword evidence="1" id="KW-0489">Methyltransferase</keyword>
<dbReference type="Pfam" id="PF00891">
    <property type="entry name" value="Methyltransf_2"/>
    <property type="match status" value="1"/>
</dbReference>
<evidence type="ECO:0000256" key="1">
    <source>
        <dbReference type="ARBA" id="ARBA00022603"/>
    </source>
</evidence>
<evidence type="ECO:0000256" key="3">
    <source>
        <dbReference type="ARBA" id="ARBA00022691"/>
    </source>
</evidence>
<dbReference type="Gene3D" id="3.40.50.150">
    <property type="entry name" value="Vaccinia Virus protein VP39"/>
    <property type="match status" value="1"/>
</dbReference>
<evidence type="ECO:0000259" key="6">
    <source>
        <dbReference type="Pfam" id="PF08100"/>
    </source>
</evidence>
<dbReference type="InterPro" id="IPR012967">
    <property type="entry name" value="COMT_dimerisation"/>
</dbReference>
<dbReference type="AlphaFoldDB" id="A0A9W9K1C6"/>
<keyword evidence="8" id="KW-1185">Reference proteome</keyword>
<comment type="caution">
    <text evidence="7">The sequence shown here is derived from an EMBL/GenBank/DDBJ whole genome shotgun (WGS) entry which is preliminary data.</text>
</comment>
<dbReference type="InterPro" id="IPR036390">
    <property type="entry name" value="WH_DNA-bd_sf"/>
</dbReference>
<dbReference type="Pfam" id="PF08100">
    <property type="entry name" value="Dimerisation"/>
    <property type="match status" value="1"/>
</dbReference>
<dbReference type="PANTHER" id="PTHR43712:SF4">
    <property type="entry name" value="O-METHYLTRANSFERASE DOMAIN-CONTAINING PROTEIN"/>
    <property type="match status" value="1"/>
</dbReference>
<gene>
    <name evidence="7" type="ORF">N7532_007889</name>
</gene>
<dbReference type="PANTHER" id="PTHR43712">
    <property type="entry name" value="PUTATIVE (AFU_ORTHOLOGUE AFUA_4G14580)-RELATED"/>
    <property type="match status" value="1"/>
</dbReference>
<dbReference type="InterPro" id="IPR036388">
    <property type="entry name" value="WH-like_DNA-bd_sf"/>
</dbReference>
<dbReference type="InterPro" id="IPR029063">
    <property type="entry name" value="SAM-dependent_MTases_sf"/>
</dbReference>
<dbReference type="GO" id="GO:0044550">
    <property type="term" value="P:secondary metabolite biosynthetic process"/>
    <property type="evidence" value="ECO:0007669"/>
    <property type="project" value="UniProtKB-ARBA"/>
</dbReference>
<feature type="domain" description="O-methyltransferase dimerisation" evidence="6">
    <location>
        <begin position="50"/>
        <end position="106"/>
    </location>
</feature>
<reference evidence="7" key="2">
    <citation type="journal article" date="2023" name="IMA Fungus">
        <title>Comparative genomic study of the Penicillium genus elucidates a diverse pangenome and 15 lateral gene transfer events.</title>
        <authorList>
            <person name="Petersen C."/>
            <person name="Sorensen T."/>
            <person name="Nielsen M.R."/>
            <person name="Sondergaard T.E."/>
            <person name="Sorensen J.L."/>
            <person name="Fitzpatrick D.A."/>
            <person name="Frisvad J.C."/>
            <person name="Nielsen K.L."/>
        </authorList>
    </citation>
    <scope>NUCLEOTIDE SEQUENCE</scope>
    <source>
        <strain evidence="7">IBT 30761</strain>
    </source>
</reference>
<accession>A0A9W9K1C6</accession>
<dbReference type="OrthoDB" id="2410195at2759"/>
<evidence type="ECO:0000256" key="4">
    <source>
        <dbReference type="PIRSR" id="PIRSR005739-1"/>
    </source>
</evidence>
<dbReference type="SUPFAM" id="SSF53335">
    <property type="entry name" value="S-adenosyl-L-methionine-dependent methyltransferases"/>
    <property type="match status" value="1"/>
</dbReference>
<dbReference type="PROSITE" id="PS51683">
    <property type="entry name" value="SAM_OMT_II"/>
    <property type="match status" value="1"/>
</dbReference>
<dbReference type="EMBL" id="JAPQKI010000009">
    <property type="protein sequence ID" value="KAJ5089205.1"/>
    <property type="molecule type" value="Genomic_DNA"/>
</dbReference>
<feature type="domain" description="O-methyltransferase C-terminal" evidence="5">
    <location>
        <begin position="213"/>
        <end position="353"/>
    </location>
</feature>
<evidence type="ECO:0000313" key="8">
    <source>
        <dbReference type="Proteomes" id="UP001149074"/>
    </source>
</evidence>
<organism evidence="7 8">
    <name type="scientific">Penicillium argentinense</name>
    <dbReference type="NCBI Taxonomy" id="1131581"/>
    <lineage>
        <taxon>Eukaryota</taxon>
        <taxon>Fungi</taxon>
        <taxon>Dikarya</taxon>
        <taxon>Ascomycota</taxon>
        <taxon>Pezizomycotina</taxon>
        <taxon>Eurotiomycetes</taxon>
        <taxon>Eurotiomycetidae</taxon>
        <taxon>Eurotiales</taxon>
        <taxon>Aspergillaceae</taxon>
        <taxon>Penicillium</taxon>
    </lineage>
</organism>
<dbReference type="GO" id="GO:0046983">
    <property type="term" value="F:protein dimerization activity"/>
    <property type="evidence" value="ECO:0007669"/>
    <property type="project" value="InterPro"/>
</dbReference>
<dbReference type="InterPro" id="IPR016461">
    <property type="entry name" value="COMT-like"/>
</dbReference>
<dbReference type="RefSeq" id="XP_056471187.1">
    <property type="nucleotide sequence ID" value="XM_056620381.1"/>
</dbReference>
<keyword evidence="3" id="KW-0949">S-adenosyl-L-methionine</keyword>
<dbReference type="GO" id="GO:0008171">
    <property type="term" value="F:O-methyltransferase activity"/>
    <property type="evidence" value="ECO:0007669"/>
    <property type="project" value="InterPro"/>
</dbReference>
<dbReference type="PIRSF" id="PIRSF005739">
    <property type="entry name" value="O-mtase"/>
    <property type="match status" value="1"/>
</dbReference>